<evidence type="ECO:0000256" key="6">
    <source>
        <dbReference type="ARBA" id="ARBA00023004"/>
    </source>
</evidence>
<evidence type="ECO:0000256" key="2">
    <source>
        <dbReference type="ARBA" id="ARBA00017228"/>
    </source>
</evidence>
<comment type="subcellular location">
    <subcellularLocation>
        <location evidence="9">Cytoplasm</location>
    </subcellularLocation>
</comment>
<keyword evidence="12" id="KW-1185">Reference proteome</keyword>
<evidence type="ECO:0000256" key="5">
    <source>
        <dbReference type="ARBA" id="ARBA00022723"/>
    </source>
</evidence>
<evidence type="ECO:0000256" key="1">
    <source>
        <dbReference type="ARBA" id="ARBA00006100"/>
    </source>
</evidence>
<dbReference type="InterPro" id="IPR004559">
    <property type="entry name" value="HemW-like"/>
</dbReference>
<dbReference type="EMBL" id="JAUSTN010000003">
    <property type="protein sequence ID" value="MDQ0274602.1"/>
    <property type="molecule type" value="Genomic_DNA"/>
</dbReference>
<dbReference type="SMART" id="SM00729">
    <property type="entry name" value="Elp3"/>
    <property type="match status" value="1"/>
</dbReference>
<keyword evidence="3 9" id="KW-0349">Heme</keyword>
<comment type="function">
    <text evidence="9">Probably acts as a heme chaperone, transferring heme to an unknown acceptor. Binds one molecule of heme per monomer, possibly covalently. Binds 1 [4Fe-4S] cluster. The cluster is coordinated with 3 cysteines and an exchangeable S-adenosyl-L-methionine.</text>
</comment>
<reference evidence="11 12" key="1">
    <citation type="submission" date="2023-07" db="EMBL/GenBank/DDBJ databases">
        <title>Genomic Encyclopedia of Type Strains, Phase IV (KMG-IV): sequencing the most valuable type-strain genomes for metagenomic binning, comparative biology and taxonomic classification.</title>
        <authorList>
            <person name="Goeker M."/>
        </authorList>
    </citation>
    <scope>NUCLEOTIDE SEQUENCE [LARGE SCALE GENOMIC DNA]</scope>
    <source>
        <strain evidence="11 12">DSM 22616</strain>
    </source>
</reference>
<sequence>MREGIYIHIPYCQRKCKYCDFLSFTNFDNVEKYITYLIREIEIFPPHEISSIFIGGGTPSAIDGVYIEKIMAALKKYIKDEIEITIEANPNSLTEKKVLSYKRAGINRISMGAQSSNDTILKTIGRLHKREDVFKAVKLIKKYGFTNFNLDFMLDLPGQTLEDIKNTLEDIKILNPEHISYYSLILEDGTPLKKEYLEGKIKIPPVKKDRQMYRYLVKNLEKIGYKQYETSNFAKNFPSSHNLSYWKLKDYIGYGLNAHSNLGLKRFYNTGNFEEYFSLIDQNKKPTLEVENLTKKDRINEYFIMGLRLTEGIDLLEASKKFEMDLFSYYKEAIENNIKYKTLIKKENKIFLTTYGKDVANQVELDFMK</sequence>
<evidence type="ECO:0000256" key="9">
    <source>
        <dbReference type="RuleBase" id="RU364116"/>
    </source>
</evidence>
<comment type="caution">
    <text evidence="11">The sequence shown here is derived from an EMBL/GenBank/DDBJ whole genome shotgun (WGS) entry which is preliminary data.</text>
</comment>
<keyword evidence="9" id="KW-0963">Cytoplasm</keyword>
<dbReference type="Pfam" id="PF04055">
    <property type="entry name" value="Radical_SAM"/>
    <property type="match status" value="1"/>
</dbReference>
<dbReference type="SUPFAM" id="SSF102114">
    <property type="entry name" value="Radical SAM enzymes"/>
    <property type="match status" value="1"/>
</dbReference>
<dbReference type="InterPro" id="IPR013785">
    <property type="entry name" value="Aldolase_TIM"/>
</dbReference>
<dbReference type="InterPro" id="IPR010723">
    <property type="entry name" value="HemN_C"/>
</dbReference>
<dbReference type="SFLD" id="SFLDS00029">
    <property type="entry name" value="Radical_SAM"/>
    <property type="match status" value="1"/>
</dbReference>
<dbReference type="Gene3D" id="3.20.20.70">
    <property type="entry name" value="Aldolase class I"/>
    <property type="match status" value="1"/>
</dbReference>
<evidence type="ECO:0000256" key="8">
    <source>
        <dbReference type="ARBA" id="ARBA00023186"/>
    </source>
</evidence>
<evidence type="ECO:0000259" key="10">
    <source>
        <dbReference type="PROSITE" id="PS51918"/>
    </source>
</evidence>
<evidence type="ECO:0000313" key="11">
    <source>
        <dbReference type="EMBL" id="MDQ0274602.1"/>
    </source>
</evidence>
<dbReference type="PANTHER" id="PTHR13932:SF5">
    <property type="entry name" value="RADICAL S-ADENOSYL METHIONINE DOMAIN-CONTAINING PROTEIN 1, MITOCHONDRIAL"/>
    <property type="match status" value="1"/>
</dbReference>
<dbReference type="CDD" id="cd01335">
    <property type="entry name" value="Radical_SAM"/>
    <property type="match status" value="1"/>
</dbReference>
<name>A0ABU0ATL0_9FIRM</name>
<accession>A0ABU0ATL0</accession>
<keyword evidence="6 9" id="KW-0408">Iron</keyword>
<keyword evidence="5 9" id="KW-0479">Metal-binding</keyword>
<keyword evidence="9" id="KW-0004">4Fe-4S</keyword>
<dbReference type="RefSeq" id="WP_023055325.1">
    <property type="nucleotide sequence ID" value="NZ_JAUSTN010000003.1"/>
</dbReference>
<dbReference type="SFLD" id="SFLDF00288">
    <property type="entry name" value="HemN-like__clustered_with_nucl"/>
    <property type="match status" value="1"/>
</dbReference>
<dbReference type="PROSITE" id="PS51918">
    <property type="entry name" value="RADICAL_SAM"/>
    <property type="match status" value="1"/>
</dbReference>
<proteinExistence type="inferred from homology"/>
<evidence type="ECO:0000313" key="12">
    <source>
        <dbReference type="Proteomes" id="UP001236559"/>
    </source>
</evidence>
<dbReference type="SFLD" id="SFLDG01082">
    <property type="entry name" value="B12-binding_domain_containing"/>
    <property type="match status" value="1"/>
</dbReference>
<keyword evidence="8 9" id="KW-0143">Chaperone</keyword>
<dbReference type="NCBIfam" id="TIGR00539">
    <property type="entry name" value="hemN_rel"/>
    <property type="match status" value="1"/>
</dbReference>
<keyword evidence="7 9" id="KW-0411">Iron-sulfur</keyword>
<dbReference type="InterPro" id="IPR006638">
    <property type="entry name" value="Elp3/MiaA/NifB-like_rSAM"/>
</dbReference>
<dbReference type="SFLD" id="SFLDF00562">
    <property type="entry name" value="HemN-like__clustered_with_heat"/>
    <property type="match status" value="1"/>
</dbReference>
<evidence type="ECO:0000256" key="4">
    <source>
        <dbReference type="ARBA" id="ARBA00022691"/>
    </source>
</evidence>
<evidence type="ECO:0000256" key="3">
    <source>
        <dbReference type="ARBA" id="ARBA00022617"/>
    </source>
</evidence>
<dbReference type="InterPro" id="IPR058240">
    <property type="entry name" value="rSAM_sf"/>
</dbReference>
<evidence type="ECO:0000256" key="7">
    <source>
        <dbReference type="ARBA" id="ARBA00023014"/>
    </source>
</evidence>
<comment type="similarity">
    <text evidence="1">Belongs to the anaerobic coproporphyrinogen-III oxidase family. HemW subfamily.</text>
</comment>
<organism evidence="11 12">
    <name type="scientific">Peptoniphilus koenoeneniae</name>
    <dbReference type="NCBI Taxonomy" id="507751"/>
    <lineage>
        <taxon>Bacteria</taxon>
        <taxon>Bacillati</taxon>
        <taxon>Bacillota</taxon>
        <taxon>Tissierellia</taxon>
        <taxon>Tissierellales</taxon>
        <taxon>Peptoniphilaceae</taxon>
        <taxon>Peptoniphilus</taxon>
    </lineage>
</organism>
<dbReference type="InterPro" id="IPR007197">
    <property type="entry name" value="rSAM"/>
</dbReference>
<dbReference type="PANTHER" id="PTHR13932">
    <property type="entry name" value="COPROPORPHYRINIGEN III OXIDASE"/>
    <property type="match status" value="1"/>
</dbReference>
<dbReference type="InterPro" id="IPR034505">
    <property type="entry name" value="Coproporphyrinogen-III_oxidase"/>
</dbReference>
<dbReference type="SFLD" id="SFLDG01065">
    <property type="entry name" value="anaerobic_coproporphyrinogen-I"/>
    <property type="match status" value="1"/>
</dbReference>
<feature type="domain" description="Radical SAM core" evidence="10">
    <location>
        <begin position="1"/>
        <end position="226"/>
    </location>
</feature>
<keyword evidence="4 9" id="KW-0949">S-adenosyl-L-methionine</keyword>
<protein>
    <recommendedName>
        <fullName evidence="2 9">Heme chaperone HemW</fullName>
    </recommendedName>
</protein>
<dbReference type="Proteomes" id="UP001236559">
    <property type="component" value="Unassembled WGS sequence"/>
</dbReference>
<dbReference type="Pfam" id="PF06969">
    <property type="entry name" value="HemN_C"/>
    <property type="match status" value="1"/>
</dbReference>
<gene>
    <name evidence="11" type="ORF">J2S72_000619</name>
</gene>
<dbReference type="GO" id="GO:0051989">
    <property type="term" value="F:coproporphyrinogen dehydrogenase activity"/>
    <property type="evidence" value="ECO:0007669"/>
    <property type="project" value="UniProtKB-EC"/>
</dbReference>
<keyword evidence="11" id="KW-0560">Oxidoreductase</keyword>